<reference evidence="3 4" key="1">
    <citation type="journal article" date="2014" name="Genome Biol. Evol.">
        <title>Acetic acid bacteria genomes reveal functional traits for adaptation to life in insect guts.</title>
        <authorList>
            <person name="Chouaia B."/>
            <person name="Gaiarsa S."/>
            <person name="Crotti E."/>
            <person name="Comandatore F."/>
            <person name="Degli Esposti M."/>
            <person name="Ricci I."/>
            <person name="Alma A."/>
            <person name="Favia G."/>
            <person name="Bandi C."/>
            <person name="Daffonchio D."/>
        </authorList>
    </citation>
    <scope>NUCLEOTIDE SEQUENCE [LARGE SCALE GENOMIC DNA]</scope>
    <source>
        <strain evidence="3 4">SF2.1</strain>
    </source>
</reference>
<dbReference type="RefSeq" id="WP_051757675.1">
    <property type="nucleotide sequence ID" value="NZ_CBLX010000012.1"/>
</dbReference>
<dbReference type="PANTHER" id="PTHR11091">
    <property type="entry name" value="OXIDOREDUCTASE-RELATED"/>
    <property type="match status" value="1"/>
</dbReference>
<protein>
    <submittedName>
        <fullName evidence="3">Malate dehydrogenase</fullName>
        <ecNumber evidence="3">1.1.1.37</ecNumber>
    </submittedName>
</protein>
<gene>
    <name evidence="3" type="ORF">ASAP_1702</name>
</gene>
<dbReference type="Gene3D" id="3.30.1370.60">
    <property type="entry name" value="Hypothetical oxidoreductase yiak, domain 2"/>
    <property type="match status" value="1"/>
</dbReference>
<comment type="similarity">
    <text evidence="1">Belongs to the LDH2/MDH2 oxidoreductase family.</text>
</comment>
<proteinExistence type="inferred from homology"/>
<organism evidence="3 4">
    <name type="scientific">Asaia bogorensis</name>
    <dbReference type="NCBI Taxonomy" id="91915"/>
    <lineage>
        <taxon>Bacteria</taxon>
        <taxon>Pseudomonadati</taxon>
        <taxon>Pseudomonadota</taxon>
        <taxon>Alphaproteobacteria</taxon>
        <taxon>Acetobacterales</taxon>
        <taxon>Acetobacteraceae</taxon>
        <taxon>Asaia</taxon>
    </lineage>
</organism>
<keyword evidence="2 3" id="KW-0560">Oxidoreductase</keyword>
<accession>A0A060QKT9</accession>
<evidence type="ECO:0000313" key="3">
    <source>
        <dbReference type="EMBL" id="CDG39747.1"/>
    </source>
</evidence>
<dbReference type="Gene3D" id="1.10.1530.10">
    <property type="match status" value="1"/>
</dbReference>
<dbReference type="Pfam" id="PF02615">
    <property type="entry name" value="Ldh_2"/>
    <property type="match status" value="1"/>
</dbReference>
<dbReference type="InterPro" id="IPR036111">
    <property type="entry name" value="Mal/L-sulfo/L-lacto_DH-like_sf"/>
</dbReference>
<evidence type="ECO:0000313" key="4">
    <source>
        <dbReference type="Proteomes" id="UP000027583"/>
    </source>
</evidence>
<dbReference type="Proteomes" id="UP000027583">
    <property type="component" value="Unassembled WGS sequence"/>
</dbReference>
<dbReference type="eggNOG" id="COG2055">
    <property type="taxonomic scope" value="Bacteria"/>
</dbReference>
<comment type="caution">
    <text evidence="3">The sequence shown here is derived from an EMBL/GenBank/DDBJ whole genome shotgun (WGS) entry which is preliminary data.</text>
</comment>
<dbReference type="GO" id="GO:0030060">
    <property type="term" value="F:L-malate dehydrogenase (NAD+) activity"/>
    <property type="evidence" value="ECO:0007669"/>
    <property type="project" value="UniProtKB-EC"/>
</dbReference>
<dbReference type="InterPro" id="IPR043143">
    <property type="entry name" value="Mal/L-sulf/L-lact_DH-like_NADP"/>
</dbReference>
<dbReference type="EMBL" id="CBLX010000012">
    <property type="protein sequence ID" value="CDG39747.1"/>
    <property type="molecule type" value="Genomic_DNA"/>
</dbReference>
<dbReference type="InterPro" id="IPR043144">
    <property type="entry name" value="Mal/L-sulf/L-lact_DH-like_ah"/>
</dbReference>
<dbReference type="AlphaFoldDB" id="A0A060QKT9"/>
<reference evidence="3 4" key="2">
    <citation type="journal article" date="2014" name="PLoS ONE">
        <title>Evolution of mitochondria reconstructed from the energy metabolism of living bacteria.</title>
        <authorList>
            <person name="Degli Esposti M."/>
            <person name="Chouaia B."/>
            <person name="Comandatore F."/>
            <person name="Crotti E."/>
            <person name="Sassera D."/>
            <person name="Lievens P.M."/>
            <person name="Daffonchio D."/>
            <person name="Bandi C."/>
        </authorList>
    </citation>
    <scope>NUCLEOTIDE SEQUENCE [LARGE SCALE GENOMIC DNA]</scope>
    <source>
        <strain evidence="3 4">SF2.1</strain>
    </source>
</reference>
<name>A0A060QKT9_9PROT</name>
<evidence type="ECO:0000256" key="1">
    <source>
        <dbReference type="ARBA" id="ARBA00006056"/>
    </source>
</evidence>
<dbReference type="SUPFAM" id="SSF89733">
    <property type="entry name" value="L-sulfolactate dehydrogenase-like"/>
    <property type="match status" value="1"/>
</dbReference>
<sequence length="345" mass="36587">MDTANRYPALRLAEACQAKLVAAGARPDDAEQTVRAMMHASRLGTDSHGVRLIGYYVDMLEKGGVNRQPQRVFTRTAPATGRLDADFGLAHAASYEAMDEAIALARHAGIGAVTVHHSTHYGAGGAYALVAAEQGFVSLVLSNSDPAVALAGGRTPFHGTNPIAMAAPVRDREPWLLDMATSSIPFNRVKLYRSLGLPLPPEVALNEQGHPTLDASQARFLQPLGGMAYGHKGAALAGLVTILSAVLSGADPDPIMTTTAQAQEGHKPQNVGHIMVAFDPARFIGQEAFEAEMARYLDLLRNSPPAEPDVPVCAPGDKEWEEAPKRLLNGIPVDPDTERLLGLSG</sequence>
<dbReference type="EC" id="1.1.1.37" evidence="3"/>
<dbReference type="PANTHER" id="PTHR11091:SF0">
    <property type="entry name" value="MALATE DEHYDROGENASE"/>
    <property type="match status" value="1"/>
</dbReference>
<dbReference type="InterPro" id="IPR003767">
    <property type="entry name" value="Malate/L-lactate_DH-like"/>
</dbReference>
<evidence type="ECO:0000256" key="2">
    <source>
        <dbReference type="ARBA" id="ARBA00023002"/>
    </source>
</evidence>